<dbReference type="GO" id="GO:0098552">
    <property type="term" value="C:side of membrane"/>
    <property type="evidence" value="ECO:0007669"/>
    <property type="project" value="UniProtKB-KW"/>
</dbReference>
<dbReference type="Proteomes" id="UP001337655">
    <property type="component" value="Unassembled WGS sequence"/>
</dbReference>
<proteinExistence type="inferred from homology"/>
<evidence type="ECO:0000256" key="2">
    <source>
        <dbReference type="ARBA" id="ARBA00004613"/>
    </source>
</evidence>
<keyword evidence="5" id="KW-0325">Glycoprotein</keyword>
<keyword evidence="5" id="KW-0336">GPI-anchor</keyword>
<comment type="subcellular location">
    <subcellularLocation>
        <location evidence="1">Membrane</location>
        <topology evidence="1">Lipid-anchor</topology>
        <topology evidence="1">GPI-anchor</topology>
    </subcellularLocation>
    <subcellularLocation>
        <location evidence="2">Secreted</location>
    </subcellularLocation>
</comment>
<name>A0AAV9NXR0_9PEZI</name>
<evidence type="ECO:0000259" key="11">
    <source>
        <dbReference type="Pfam" id="PF05730"/>
    </source>
</evidence>
<feature type="chain" id="PRO_5043866424" description="CFEM domain-containing protein" evidence="10">
    <location>
        <begin position="20"/>
        <end position="591"/>
    </location>
</feature>
<evidence type="ECO:0000256" key="7">
    <source>
        <dbReference type="ARBA" id="ARBA00023157"/>
    </source>
</evidence>
<organism evidence="12 13">
    <name type="scientific">Saxophila tyrrhenica</name>
    <dbReference type="NCBI Taxonomy" id="1690608"/>
    <lineage>
        <taxon>Eukaryota</taxon>
        <taxon>Fungi</taxon>
        <taxon>Dikarya</taxon>
        <taxon>Ascomycota</taxon>
        <taxon>Pezizomycotina</taxon>
        <taxon>Dothideomycetes</taxon>
        <taxon>Dothideomycetidae</taxon>
        <taxon>Mycosphaerellales</taxon>
        <taxon>Extremaceae</taxon>
        <taxon>Saxophila</taxon>
    </lineage>
</organism>
<feature type="region of interest" description="Disordered" evidence="9">
    <location>
        <begin position="222"/>
        <end position="303"/>
    </location>
</feature>
<feature type="compositionally biased region" description="Polar residues" evidence="9">
    <location>
        <begin position="529"/>
        <end position="545"/>
    </location>
</feature>
<reference evidence="12 13" key="1">
    <citation type="submission" date="2023-08" db="EMBL/GenBank/DDBJ databases">
        <title>Black Yeasts Isolated from many extreme environments.</title>
        <authorList>
            <person name="Coleine C."/>
            <person name="Stajich J.E."/>
            <person name="Selbmann L."/>
        </authorList>
    </citation>
    <scope>NUCLEOTIDE SEQUENCE [LARGE SCALE GENOMIC DNA]</scope>
    <source>
        <strain evidence="12 13">CCFEE 5935</strain>
    </source>
</reference>
<dbReference type="EMBL" id="JAVRRT010000029">
    <property type="protein sequence ID" value="KAK5163058.1"/>
    <property type="molecule type" value="Genomic_DNA"/>
</dbReference>
<keyword evidence="8" id="KW-0449">Lipoprotein</keyword>
<evidence type="ECO:0000256" key="3">
    <source>
        <dbReference type="ARBA" id="ARBA00010031"/>
    </source>
</evidence>
<dbReference type="GO" id="GO:0005576">
    <property type="term" value="C:extracellular region"/>
    <property type="evidence" value="ECO:0007669"/>
    <property type="project" value="UniProtKB-SubCell"/>
</dbReference>
<evidence type="ECO:0000313" key="13">
    <source>
        <dbReference type="Proteomes" id="UP001337655"/>
    </source>
</evidence>
<dbReference type="Pfam" id="PF05730">
    <property type="entry name" value="CFEM"/>
    <property type="match status" value="1"/>
</dbReference>
<protein>
    <recommendedName>
        <fullName evidence="11">CFEM domain-containing protein</fullName>
    </recommendedName>
</protein>
<dbReference type="InterPro" id="IPR008427">
    <property type="entry name" value="Extracellular_membr_CFEM_dom"/>
</dbReference>
<feature type="signal peptide" evidence="10">
    <location>
        <begin position="1"/>
        <end position="19"/>
    </location>
</feature>
<dbReference type="GeneID" id="89932316"/>
<comment type="similarity">
    <text evidence="3">Belongs to the RBT5 family.</text>
</comment>
<keyword evidence="4" id="KW-0964">Secreted</keyword>
<evidence type="ECO:0000256" key="8">
    <source>
        <dbReference type="ARBA" id="ARBA00023288"/>
    </source>
</evidence>
<evidence type="ECO:0000256" key="1">
    <source>
        <dbReference type="ARBA" id="ARBA00004589"/>
    </source>
</evidence>
<keyword evidence="13" id="KW-1185">Reference proteome</keyword>
<feature type="region of interest" description="Disordered" evidence="9">
    <location>
        <begin position="529"/>
        <end position="548"/>
    </location>
</feature>
<dbReference type="AlphaFoldDB" id="A0AAV9NXR0"/>
<evidence type="ECO:0000256" key="5">
    <source>
        <dbReference type="ARBA" id="ARBA00022622"/>
    </source>
</evidence>
<evidence type="ECO:0000256" key="6">
    <source>
        <dbReference type="ARBA" id="ARBA00022729"/>
    </source>
</evidence>
<feature type="domain" description="CFEM" evidence="11">
    <location>
        <begin position="344"/>
        <end position="405"/>
    </location>
</feature>
<evidence type="ECO:0000313" key="12">
    <source>
        <dbReference type="EMBL" id="KAK5163058.1"/>
    </source>
</evidence>
<comment type="caution">
    <text evidence="12">The sequence shown here is derived from an EMBL/GenBank/DDBJ whole genome shotgun (WGS) entry which is preliminary data.</text>
</comment>
<gene>
    <name evidence="12" type="ORF">LTR77_010993</name>
</gene>
<feature type="compositionally biased region" description="Polar residues" evidence="9">
    <location>
        <begin position="269"/>
        <end position="279"/>
    </location>
</feature>
<evidence type="ECO:0000256" key="10">
    <source>
        <dbReference type="SAM" id="SignalP"/>
    </source>
</evidence>
<evidence type="ECO:0000256" key="9">
    <source>
        <dbReference type="SAM" id="MobiDB-lite"/>
    </source>
</evidence>
<keyword evidence="7" id="KW-1015">Disulfide bond</keyword>
<keyword evidence="6 10" id="KW-0732">Signal</keyword>
<keyword evidence="5" id="KW-0472">Membrane</keyword>
<dbReference type="RefSeq" id="XP_064653628.1">
    <property type="nucleotide sequence ID" value="XM_064808208.1"/>
</dbReference>
<evidence type="ECO:0000256" key="4">
    <source>
        <dbReference type="ARBA" id="ARBA00022525"/>
    </source>
</evidence>
<accession>A0AAV9NXR0</accession>
<sequence>MICWDRIVLVGLFAVHTHARRWVEAPRFSCPANSEARCYPAQENGYDWEGLRSGPFEKYGSNTFQGFTYSALQRDQSATNISRLRSGFITTNLDRSPTMSIDGETPFVVDRIELATGHDAEIVFHYTMPDGSTCVEVAEVLEKGSTIRNVQCGGATSVMFKPGRHTPPATPLSIFSISFHCEPPAVLATASTTATRWQEHGTRKGPVFPAIHNLSYPVFSHPSGHMSHSGGGGDESRAVIGPRTNSTRGSCSGGSYEHVMDKTSEDVACTSSSTDTSAPRSAYGRGGTPITTCPRTEQPGGLLSSQHAISDASCLPVATMPSATSRREASTSPSPSWYPFASDPDVLPRCLNTWLFTTGCRDNTDVDCFCQQEHYMVNAMGCVNAWSASDEEVGHAAAYLMSICADHTEFFPAILQACPATISPAQMWDLPDDVTATTSRARWVTVVVSMDSPSSPSKDITLPVVEPTCAVDYATMVATTITVPRLRFATATIAPSHDTVAPVTGRYTSQRHDSTEGYRSWAHQWMNGSTNARSSGTATPGTAVSGSGARHTAITSIVPAIGGAGRVWTSATRTMMRVGFVVMALLHIHGV</sequence>